<dbReference type="EMBL" id="JACEHE010000024">
    <property type="protein sequence ID" value="MBA2950048.1"/>
    <property type="molecule type" value="Genomic_DNA"/>
</dbReference>
<evidence type="ECO:0008006" key="3">
    <source>
        <dbReference type="Google" id="ProtNLM"/>
    </source>
</evidence>
<accession>A0A7W0DRP1</accession>
<dbReference type="Proteomes" id="UP000545761">
    <property type="component" value="Unassembled WGS sequence"/>
</dbReference>
<protein>
    <recommendedName>
        <fullName evidence="3">DUF4352 domain-containing protein</fullName>
    </recommendedName>
</protein>
<proteinExistence type="predicted"/>
<evidence type="ECO:0000313" key="1">
    <source>
        <dbReference type="EMBL" id="MBA2950048.1"/>
    </source>
</evidence>
<dbReference type="AlphaFoldDB" id="A0A7W0DRP1"/>
<evidence type="ECO:0000313" key="2">
    <source>
        <dbReference type="Proteomes" id="UP000545761"/>
    </source>
</evidence>
<sequence>MEIASLVVALIAALISLGAAFGTWRAVRPRPKLKGSVTFAWTQGYTTSTPGVPAGRMVGLHVLLTNASSHPVHPLNYELEVRRNGQWISGKRLQNWQSAPVELTIANNHIQMDQQHLVDWPPRPIHHGAPMMGFLVHLVPGITSEAEIEGYRVTVTDVFGGAISFEKDAASAHRYSASNDGGFTAVEAFRHAGATVTTI</sequence>
<organism evidence="1 2">
    <name type="scientific">Streptomyces himalayensis subsp. himalayensis</name>
    <dbReference type="NCBI Taxonomy" id="2756131"/>
    <lineage>
        <taxon>Bacteria</taxon>
        <taxon>Bacillati</taxon>
        <taxon>Actinomycetota</taxon>
        <taxon>Actinomycetes</taxon>
        <taxon>Kitasatosporales</taxon>
        <taxon>Streptomycetaceae</taxon>
        <taxon>Streptomyces</taxon>
        <taxon>Streptomyces himalayensis</taxon>
    </lineage>
</organism>
<name>A0A7W0DRP1_9ACTN</name>
<reference evidence="1 2" key="1">
    <citation type="submission" date="2020-07" db="EMBL/GenBank/DDBJ databases">
        <title>Streptomyces isolated from Indian soil.</title>
        <authorList>
            <person name="Mandal S."/>
            <person name="Maiti P.K."/>
        </authorList>
    </citation>
    <scope>NUCLEOTIDE SEQUENCE [LARGE SCALE GENOMIC DNA]</scope>
    <source>
        <strain evidence="1 2">PSKA28</strain>
    </source>
</reference>
<comment type="caution">
    <text evidence="1">The sequence shown here is derived from an EMBL/GenBank/DDBJ whole genome shotgun (WGS) entry which is preliminary data.</text>
</comment>
<gene>
    <name evidence="1" type="ORF">H1D24_30645</name>
</gene>
<dbReference type="RefSeq" id="WP_181660983.1">
    <property type="nucleotide sequence ID" value="NZ_JACEHE010000024.1"/>
</dbReference>